<evidence type="ECO:0000313" key="1">
    <source>
        <dbReference type="EMBL" id="KEO56496.1"/>
    </source>
</evidence>
<reference evidence="1 2" key="1">
    <citation type="submission" date="2013-07" db="EMBL/GenBank/DDBJ databases">
        <title>Thioclava pacifica DSM 10166 Genome Sequencing.</title>
        <authorList>
            <person name="Lai Q."/>
            <person name="Shao Z."/>
        </authorList>
    </citation>
    <scope>NUCLEOTIDE SEQUENCE [LARGE SCALE GENOMIC DNA]</scope>
    <source>
        <strain evidence="1 2">DSM 10166</strain>
    </source>
</reference>
<keyword evidence="2" id="KW-1185">Reference proteome</keyword>
<comment type="caution">
    <text evidence="1">The sequence shown here is derived from an EMBL/GenBank/DDBJ whole genome shotgun (WGS) entry which is preliminary data.</text>
</comment>
<dbReference type="OrthoDB" id="5298497at2"/>
<dbReference type="STRING" id="1353537.TP2_02920"/>
<sequence>MFRKLFGSPKTQWLSQSAVSDALERGTEAPFKAAGGLYALSPDRGYAILLRDHAAWATSGVGGGAPHWRWGDYPPERGATGRPLVNVFKRSGQDAPGYWYGLLVPQALRITELRTIPDSGPAFRLKTDTDDHVIPFHKLDAFMWDAMTGEAQTEEDIVARFGEFVAL</sequence>
<dbReference type="RefSeq" id="WP_038073023.1">
    <property type="nucleotide sequence ID" value="NZ_AUND01000001.1"/>
</dbReference>
<proteinExistence type="predicted"/>
<dbReference type="Proteomes" id="UP000027432">
    <property type="component" value="Unassembled WGS sequence"/>
</dbReference>
<evidence type="ECO:0000313" key="2">
    <source>
        <dbReference type="Proteomes" id="UP000027432"/>
    </source>
</evidence>
<dbReference type="AlphaFoldDB" id="A0A074JFU6"/>
<organism evidence="1 2">
    <name type="scientific">Thioclava pacifica DSM 10166</name>
    <dbReference type="NCBI Taxonomy" id="1353537"/>
    <lineage>
        <taxon>Bacteria</taxon>
        <taxon>Pseudomonadati</taxon>
        <taxon>Pseudomonadota</taxon>
        <taxon>Alphaproteobacteria</taxon>
        <taxon>Rhodobacterales</taxon>
        <taxon>Paracoccaceae</taxon>
        <taxon>Thioclava</taxon>
    </lineage>
</organism>
<protein>
    <submittedName>
        <fullName evidence="1">Uncharacterized protein</fullName>
    </submittedName>
</protein>
<accession>A0A074JFU6</accession>
<gene>
    <name evidence="1" type="ORF">TP2_02920</name>
</gene>
<dbReference type="EMBL" id="AUND01000001">
    <property type="protein sequence ID" value="KEO56496.1"/>
    <property type="molecule type" value="Genomic_DNA"/>
</dbReference>
<name>A0A074JFU6_9RHOB</name>